<feature type="compositionally biased region" description="Polar residues" evidence="1">
    <location>
        <begin position="344"/>
        <end position="354"/>
    </location>
</feature>
<protein>
    <submittedName>
        <fullName evidence="3">Uncharacterized protein</fullName>
    </submittedName>
</protein>
<name>A0ABT3VEF6_9ACTN</name>
<comment type="caution">
    <text evidence="3">The sequence shown here is derived from an EMBL/GenBank/DDBJ whole genome shotgun (WGS) entry which is preliminary data.</text>
</comment>
<keyword evidence="2" id="KW-0472">Membrane</keyword>
<accession>A0ABT3VEF6</accession>
<sequence>MENGGHRPTRREKLSETVVGAPTINKPVLLSELDCVSSGDYQKLGRSFPKQQLELQRLYGVSQRAFERETRISLMATVEYTLRSALSSPQLDEKPRSSSLEDYLDKEIAGIRARVRQDRAVAVSRGLNVGLAGGLLISLVLLSLPLMAGAWGWLGHLGITLNCSDRWTLMGVFLSGGAGAFGAVFSVLARLRNSGDELTRRKANGHSAAVVPGQMSRSMRHEGVYRVVIGWVLGIAVFLLLSAEFVQVIEIPVATADICGGGEGANTSFWVFWCAIGFLSGFNERWTFGLLNRSPRSYGADRTDGADHTGDADRTGSADDTGGGDGTGAREAAGGADSGRRSRAQASATESKST</sequence>
<keyword evidence="2" id="KW-0812">Transmembrane</keyword>
<evidence type="ECO:0000313" key="3">
    <source>
        <dbReference type="EMBL" id="MCX4238030.1"/>
    </source>
</evidence>
<dbReference type="Proteomes" id="UP001165590">
    <property type="component" value="Unassembled WGS sequence"/>
</dbReference>
<keyword evidence="4" id="KW-1185">Reference proteome</keyword>
<feature type="transmembrane region" description="Helical" evidence="2">
    <location>
        <begin position="224"/>
        <end position="249"/>
    </location>
</feature>
<feature type="transmembrane region" description="Helical" evidence="2">
    <location>
        <begin position="167"/>
        <end position="191"/>
    </location>
</feature>
<dbReference type="EMBL" id="JAIFZO010000002">
    <property type="protein sequence ID" value="MCX4238030.1"/>
    <property type="molecule type" value="Genomic_DNA"/>
</dbReference>
<organism evidence="3 4">
    <name type="scientific">Streptomyces ortus</name>
    <dbReference type="NCBI Taxonomy" id="2867268"/>
    <lineage>
        <taxon>Bacteria</taxon>
        <taxon>Bacillati</taxon>
        <taxon>Actinomycetota</taxon>
        <taxon>Actinomycetes</taxon>
        <taxon>Kitasatosporales</taxon>
        <taxon>Streptomycetaceae</taxon>
        <taxon>Streptomyces</taxon>
    </lineage>
</organism>
<evidence type="ECO:0000256" key="2">
    <source>
        <dbReference type="SAM" id="Phobius"/>
    </source>
</evidence>
<feature type="region of interest" description="Disordered" evidence="1">
    <location>
        <begin position="299"/>
        <end position="354"/>
    </location>
</feature>
<gene>
    <name evidence="3" type="ORF">K3769_35740</name>
</gene>
<evidence type="ECO:0000256" key="1">
    <source>
        <dbReference type="SAM" id="MobiDB-lite"/>
    </source>
</evidence>
<evidence type="ECO:0000313" key="4">
    <source>
        <dbReference type="Proteomes" id="UP001165590"/>
    </source>
</evidence>
<proteinExistence type="predicted"/>
<keyword evidence="2" id="KW-1133">Transmembrane helix</keyword>
<feature type="transmembrane region" description="Helical" evidence="2">
    <location>
        <begin position="126"/>
        <end position="147"/>
    </location>
</feature>
<feature type="transmembrane region" description="Helical" evidence="2">
    <location>
        <begin position="269"/>
        <end position="288"/>
    </location>
</feature>
<feature type="compositionally biased region" description="Basic and acidic residues" evidence="1">
    <location>
        <begin position="299"/>
        <end position="317"/>
    </location>
</feature>
<reference evidence="3" key="1">
    <citation type="journal article" date="2022" name="bioRxiv">
        <title>Discovery and biosynthetic assessment of Streptomyces ortus sp nov. isolated from a deep-sea sponge.</title>
        <authorList>
            <person name="Williams S.E."/>
        </authorList>
    </citation>
    <scope>NUCLEOTIDE SEQUENCE</scope>
    <source>
        <strain evidence="3">A15ISP2-DRY2</strain>
    </source>
</reference>
<dbReference type="RefSeq" id="WP_267030367.1">
    <property type="nucleotide sequence ID" value="NZ_JAIFZO010000002.1"/>
</dbReference>